<dbReference type="GO" id="GO:0003700">
    <property type="term" value="F:DNA-binding transcription factor activity"/>
    <property type="evidence" value="ECO:0007669"/>
    <property type="project" value="InterPro"/>
</dbReference>
<dbReference type="Proteomes" id="UP000295783">
    <property type="component" value="Unassembled WGS sequence"/>
</dbReference>
<dbReference type="InterPro" id="IPR011711">
    <property type="entry name" value="GntR_C"/>
</dbReference>
<keyword evidence="7" id="KW-1185">Reference proteome</keyword>
<feature type="domain" description="HTH gntR-type" evidence="5">
    <location>
        <begin position="33"/>
        <end position="101"/>
    </location>
</feature>
<dbReference type="Gene3D" id="1.10.10.10">
    <property type="entry name" value="Winged helix-like DNA-binding domain superfamily/Winged helix DNA-binding domain"/>
    <property type="match status" value="1"/>
</dbReference>
<sequence length="270" mass="29605">MSGVDRNNSARARARAGRALPPKGAVAAQPARSSLHRSVAQDIGARILKGEFAPGTLLPNEAEWCEKFGVSRTAVREAIKMLMAKGLIQSRPKIGSRVLPRAQWNLLDRDVLAWYCAAANPVHFLIHMQQVREILEPETAALAAANRNAEQMAEIEAAFLQMAEAKTLSAWNYADARFHQAILLAAGNELLVPLGLVIESALENMFTYTASQRGDIGRTLPGHRKILLAIRAQKPEAARQAVRSLLRDTRRIVNLVASSRTRPASRRGRA</sequence>
<evidence type="ECO:0000313" key="6">
    <source>
        <dbReference type="EMBL" id="TDQ86502.1"/>
    </source>
</evidence>
<comment type="caution">
    <text evidence="6">The sequence shown here is derived from an EMBL/GenBank/DDBJ whole genome shotgun (WGS) entry which is preliminary data.</text>
</comment>
<evidence type="ECO:0000256" key="3">
    <source>
        <dbReference type="ARBA" id="ARBA00023163"/>
    </source>
</evidence>
<keyword evidence="3" id="KW-0804">Transcription</keyword>
<dbReference type="InterPro" id="IPR008920">
    <property type="entry name" value="TF_FadR/GntR_C"/>
</dbReference>
<evidence type="ECO:0000256" key="2">
    <source>
        <dbReference type="ARBA" id="ARBA00023125"/>
    </source>
</evidence>
<gene>
    <name evidence="6" type="ORF">A8950_0194</name>
</gene>
<dbReference type="PRINTS" id="PR00035">
    <property type="entry name" value="HTHGNTR"/>
</dbReference>
<dbReference type="SUPFAM" id="SSF48008">
    <property type="entry name" value="GntR ligand-binding domain-like"/>
    <property type="match status" value="1"/>
</dbReference>
<dbReference type="Pfam" id="PF07729">
    <property type="entry name" value="FCD"/>
    <property type="match status" value="1"/>
</dbReference>
<keyword evidence="2" id="KW-0238">DNA-binding</keyword>
<dbReference type="CDD" id="cd07377">
    <property type="entry name" value="WHTH_GntR"/>
    <property type="match status" value="1"/>
</dbReference>
<dbReference type="OrthoDB" id="9809707at2"/>
<dbReference type="AlphaFoldDB" id="A0A4R6X318"/>
<dbReference type="PANTHER" id="PTHR43537:SF44">
    <property type="entry name" value="GNTR FAMILY REGULATORY PROTEIN"/>
    <property type="match status" value="1"/>
</dbReference>
<dbReference type="EMBL" id="SNYW01000001">
    <property type="protein sequence ID" value="TDQ86502.1"/>
    <property type="molecule type" value="Genomic_DNA"/>
</dbReference>
<dbReference type="InterPro" id="IPR000524">
    <property type="entry name" value="Tscrpt_reg_HTH_GntR"/>
</dbReference>
<evidence type="ECO:0000259" key="5">
    <source>
        <dbReference type="PROSITE" id="PS50949"/>
    </source>
</evidence>
<dbReference type="PROSITE" id="PS50949">
    <property type="entry name" value="HTH_GNTR"/>
    <property type="match status" value="1"/>
</dbReference>
<evidence type="ECO:0000313" key="7">
    <source>
        <dbReference type="Proteomes" id="UP000295783"/>
    </source>
</evidence>
<dbReference type="Gene3D" id="1.20.120.530">
    <property type="entry name" value="GntR ligand-binding domain-like"/>
    <property type="match status" value="1"/>
</dbReference>
<dbReference type="SUPFAM" id="SSF46785">
    <property type="entry name" value="Winged helix' DNA-binding domain"/>
    <property type="match status" value="1"/>
</dbReference>
<evidence type="ECO:0000256" key="1">
    <source>
        <dbReference type="ARBA" id="ARBA00023015"/>
    </source>
</evidence>
<dbReference type="SMART" id="SM00345">
    <property type="entry name" value="HTH_GNTR"/>
    <property type="match status" value="1"/>
</dbReference>
<organism evidence="6 7">
    <name type="scientific">Dongia mobilis</name>
    <dbReference type="NCBI Taxonomy" id="578943"/>
    <lineage>
        <taxon>Bacteria</taxon>
        <taxon>Pseudomonadati</taxon>
        <taxon>Pseudomonadota</taxon>
        <taxon>Alphaproteobacteria</taxon>
        <taxon>Rhodospirillales</taxon>
        <taxon>Dongiaceae</taxon>
        <taxon>Dongia</taxon>
    </lineage>
</organism>
<dbReference type="Pfam" id="PF00392">
    <property type="entry name" value="GntR"/>
    <property type="match status" value="1"/>
</dbReference>
<dbReference type="PANTHER" id="PTHR43537">
    <property type="entry name" value="TRANSCRIPTIONAL REGULATOR, GNTR FAMILY"/>
    <property type="match status" value="1"/>
</dbReference>
<feature type="region of interest" description="Disordered" evidence="4">
    <location>
        <begin position="1"/>
        <end position="33"/>
    </location>
</feature>
<protein>
    <submittedName>
        <fullName evidence="6">GntR family transcriptional regulator</fullName>
    </submittedName>
</protein>
<reference evidence="6 7" key="1">
    <citation type="submission" date="2019-03" db="EMBL/GenBank/DDBJ databases">
        <title>Genomic Encyclopedia of Type Strains, Phase III (KMG-III): the genomes of soil and plant-associated and newly described type strains.</title>
        <authorList>
            <person name="Whitman W."/>
        </authorList>
    </citation>
    <scope>NUCLEOTIDE SEQUENCE [LARGE SCALE GENOMIC DNA]</scope>
    <source>
        <strain evidence="6 7">CGMCC 1.7660</strain>
    </source>
</reference>
<proteinExistence type="predicted"/>
<dbReference type="InterPro" id="IPR036388">
    <property type="entry name" value="WH-like_DNA-bd_sf"/>
</dbReference>
<dbReference type="SMART" id="SM00895">
    <property type="entry name" value="FCD"/>
    <property type="match status" value="1"/>
</dbReference>
<name>A0A4R6X318_9PROT</name>
<dbReference type="GO" id="GO:0003677">
    <property type="term" value="F:DNA binding"/>
    <property type="evidence" value="ECO:0007669"/>
    <property type="project" value="UniProtKB-KW"/>
</dbReference>
<keyword evidence="1" id="KW-0805">Transcription regulation</keyword>
<accession>A0A4R6X318</accession>
<evidence type="ECO:0000256" key="4">
    <source>
        <dbReference type="SAM" id="MobiDB-lite"/>
    </source>
</evidence>
<dbReference type="InterPro" id="IPR036390">
    <property type="entry name" value="WH_DNA-bd_sf"/>
</dbReference>